<organism evidence="2 3">
    <name type="scientific">Paragonimus westermani</name>
    <dbReference type="NCBI Taxonomy" id="34504"/>
    <lineage>
        <taxon>Eukaryota</taxon>
        <taxon>Metazoa</taxon>
        <taxon>Spiralia</taxon>
        <taxon>Lophotrochozoa</taxon>
        <taxon>Platyhelminthes</taxon>
        <taxon>Trematoda</taxon>
        <taxon>Digenea</taxon>
        <taxon>Plagiorchiida</taxon>
        <taxon>Troglotremata</taxon>
        <taxon>Troglotrematidae</taxon>
        <taxon>Paragonimus</taxon>
    </lineage>
</organism>
<feature type="compositionally biased region" description="Polar residues" evidence="1">
    <location>
        <begin position="821"/>
        <end position="849"/>
    </location>
</feature>
<feature type="compositionally biased region" description="Basic and acidic residues" evidence="1">
    <location>
        <begin position="100"/>
        <end position="113"/>
    </location>
</feature>
<sequence>MLENDLLGGIWLFQSVQQQQDNFFYQSFNSNVGIADKQSWAGKNHTNIISEFLRSRLNQQNETLLQSYDAGADKQRQSAYEYPRIEKKVRNHTDQTTSVHQEDKPTSKDNHKLNEWTHCTGKYGWAQASVVKLTEDRVKHYSQKQWDMVNCCTAQMSGVDPKDPLTLPLKLCCDKQNEASKTLPCTSRTTGQDSTEARPENKSTAPNIREQGPSPTRDKPIAHTTQQSSEYNTRKCFKQSTITTVINKLGIINSQKNISSLHGNATQSKLITVIEKNCLTYFFTITNQGSFEELSLMKSGGSIPMRKEIQHIRRNPRASCIGGEQKKDRLDRQLVQLSPAELLKKTQSDRLVISPHSDRLKIPSLSAQGKSNDILEMELVKRDKVECPMIDIVDVPYVSSKNTKNRLCRSLKSRKERTSEVSPNKMVERKVLDMSNSNGPGFRAGPEDHSNRETRQCGCFRKRCARRQKRQDLGNAVHNTQPGILEGTITEKKSIFVFADTPSQINSKSATPENYTHPFRIHEAPMKIMYAQCEGESGSTSDQAPRRTTTALVPVESVSPSRKKYGVQGAIRNLPNVRKSSSYSTSMKTHYSEHSVKEVYQNKVHRMDASQLNMVIECSCCPAPINMPIIINLPQYRVPTRSMDGDPKDQPGIMFTYTYRILLDERTPDCMCEKPRDVGKHVRAKSNIRELVENSELPDSFTIESERCVTASADNSGHLNLPPSESSGPDQRIQDSSKQTVNKHVIRHFSNRRVTEEVSSMTHRARNVCGTQSDSGTGPEELKPPSPAELSHKNPNDAGSKVETRTSEKNKHLITKLEVKQSCQTKTDSGSHAGISKSNESTTQSFDSSQVLLEGVEQSAPSVVQPNPGNPNSDSENQNLLITASHVPELMTSKKRSSSEPKPITYRQANENGPATCAPTVSQMSRPETLSTSHKPNDSELIKAVKSQISEGTQHDIVRLPNKVTSQRSGKEEKHSQQLNGSRSDHIMNGFHASYQYFKPKHAPDKVGVTKGLSQSNEQEQPSENRLRLWKNTMSESEYSSSWSEKPATDVQTTACSKNSTELQLKLLESRGCRTVDEQFHTCGATDKKSSNASIRTVKLERNSLRQIQQVTVPSMSESITDAVKSIMHSNNRPKTTQVVSFPDHATAHQPQSIHVAEVHQSPDPEKSTPKQTSSYSSSDKTSYKTSEKIYACSRKTNTKLHVSDVKEENGGTQSRPCCFSSSSDPSQSTHRSESMPSHPSSVVNDQKVMINKQPSRTSNELDNFPIKPSSQQSTRTVQQQNDRAEQRLDKSKETAPTCSRSTSREPERPCDLYRLSNITKASEREEWTISISRGNSRLCNGESMKVSHSRLDNKEHDREYVCERNLRQEALMASNHSTIDNQQVTYDSIKGNPDDSAEVIEHSVKNLQRSELTTNDEECETLQNSSRDSQLMADDIFMTKHNLRGSATSSILSRQGQPVSLFNPPVHGNLDGLAQTSIPKRFWIENATDLQCPNTVEWCGSEGLGKLPRTTEQADNVVVGQWPSFLPTSIFPHRQQDNIFGNKRQDFTGLECPCCGFPIQVKNVYCPFQSFGCTLWTEAACLQCCQCTQTIHADSSQKPGPKINCCSNREICDTPISTVHENRRCVLTACKSTNFQCQPIRQCETSCHPDVERVIERRLLHLISPHTRYGHTRMTALHETLSRLVHPCCHSATSVHQYICNYCCSRKRRHIQWHTEKKF</sequence>
<feature type="compositionally biased region" description="Basic and acidic residues" evidence="1">
    <location>
        <begin position="1157"/>
        <end position="1169"/>
    </location>
</feature>
<feature type="region of interest" description="Disordered" evidence="1">
    <location>
        <begin position="1203"/>
        <end position="1311"/>
    </location>
</feature>
<feature type="compositionally biased region" description="Polar residues" evidence="1">
    <location>
        <begin position="1253"/>
        <end position="1262"/>
    </location>
</feature>
<feature type="compositionally biased region" description="Polar residues" evidence="1">
    <location>
        <begin position="713"/>
        <end position="742"/>
    </location>
</feature>
<feature type="region of interest" description="Disordered" evidence="1">
    <location>
        <begin position="91"/>
        <end position="113"/>
    </location>
</feature>
<accession>A0A5J4N8P3</accession>
<dbReference type="EMBL" id="QNGE01005632">
    <property type="protein sequence ID" value="KAA3671915.1"/>
    <property type="molecule type" value="Genomic_DNA"/>
</dbReference>
<evidence type="ECO:0000313" key="2">
    <source>
        <dbReference type="EMBL" id="KAA3671915.1"/>
    </source>
</evidence>
<name>A0A5J4N8P3_9TREM</name>
<feature type="compositionally biased region" description="Basic and acidic residues" evidence="1">
    <location>
        <begin position="790"/>
        <end position="819"/>
    </location>
</feature>
<dbReference type="Proteomes" id="UP000324629">
    <property type="component" value="Unassembled WGS sequence"/>
</dbReference>
<proteinExistence type="predicted"/>
<feature type="compositionally biased region" description="Polar residues" evidence="1">
    <location>
        <begin position="183"/>
        <end position="194"/>
    </location>
</feature>
<feature type="compositionally biased region" description="Polar residues" evidence="1">
    <location>
        <begin position="907"/>
        <end position="934"/>
    </location>
</feature>
<feature type="region of interest" description="Disordered" evidence="1">
    <location>
        <begin position="183"/>
        <end position="231"/>
    </location>
</feature>
<protein>
    <submittedName>
        <fullName evidence="2">Uncharacterized protein</fullName>
    </submittedName>
</protein>
<feature type="compositionally biased region" description="Low complexity" evidence="1">
    <location>
        <begin position="1270"/>
        <end position="1281"/>
    </location>
</feature>
<feature type="region of interest" description="Disordered" evidence="1">
    <location>
        <begin position="1146"/>
        <end position="1186"/>
    </location>
</feature>
<reference evidence="2 3" key="1">
    <citation type="journal article" date="2019" name="Gigascience">
        <title>Whole-genome sequence of the oriental lung fluke Paragonimus westermani.</title>
        <authorList>
            <person name="Oey H."/>
            <person name="Zakrzewski M."/>
            <person name="Narain K."/>
            <person name="Devi K.R."/>
            <person name="Agatsuma T."/>
            <person name="Nawaratna S."/>
            <person name="Gobert G.N."/>
            <person name="Jones M.K."/>
            <person name="Ragan M.A."/>
            <person name="McManus D.P."/>
            <person name="Krause L."/>
        </authorList>
    </citation>
    <scope>NUCLEOTIDE SEQUENCE [LARGE SCALE GENOMIC DNA]</scope>
    <source>
        <strain evidence="2 3">IND2009</strain>
    </source>
</reference>
<evidence type="ECO:0000313" key="3">
    <source>
        <dbReference type="Proteomes" id="UP000324629"/>
    </source>
</evidence>
<comment type="caution">
    <text evidence="2">The sequence shown here is derived from an EMBL/GenBank/DDBJ whole genome shotgun (WGS) entry which is preliminary data.</text>
</comment>
<evidence type="ECO:0000256" key="1">
    <source>
        <dbReference type="SAM" id="MobiDB-lite"/>
    </source>
</evidence>
<feature type="region of interest" description="Disordered" evidence="1">
    <location>
        <begin position="434"/>
        <end position="453"/>
    </location>
</feature>
<feature type="compositionally biased region" description="Low complexity" evidence="1">
    <location>
        <begin position="1213"/>
        <end position="1230"/>
    </location>
</feature>
<gene>
    <name evidence="2" type="ORF">DEA37_0003498</name>
</gene>
<feature type="region of interest" description="Disordered" evidence="1">
    <location>
        <begin position="888"/>
        <end position="985"/>
    </location>
</feature>
<feature type="compositionally biased region" description="Basic and acidic residues" evidence="1">
    <location>
        <begin position="1283"/>
        <end position="1294"/>
    </location>
</feature>
<keyword evidence="3" id="KW-1185">Reference proteome</keyword>
<feature type="compositionally biased region" description="Low complexity" evidence="1">
    <location>
        <begin position="1170"/>
        <end position="1181"/>
    </location>
</feature>
<feature type="region of interest" description="Disordered" evidence="1">
    <location>
        <begin position="713"/>
        <end position="849"/>
    </location>
</feature>
<feature type="compositionally biased region" description="Polar residues" evidence="1">
    <location>
        <begin position="1235"/>
        <end position="1245"/>
    </location>
</feature>